<evidence type="ECO:0000313" key="3">
    <source>
        <dbReference type="Proteomes" id="UP000310158"/>
    </source>
</evidence>
<dbReference type="Gene3D" id="3.30.560.10">
    <property type="entry name" value="Glucose Oxidase, domain 3"/>
    <property type="match status" value="1"/>
</dbReference>
<dbReference type="OrthoDB" id="269227at2759"/>
<dbReference type="SUPFAM" id="SSF51905">
    <property type="entry name" value="FAD/NAD(P)-binding domain"/>
    <property type="match status" value="1"/>
</dbReference>
<reference evidence="2 3" key="1">
    <citation type="submission" date="2019-02" db="EMBL/GenBank/DDBJ databases">
        <title>Genome sequencing of the rare red list fungi Bondarzewia mesenterica.</title>
        <authorList>
            <person name="Buettner E."/>
            <person name="Kellner H."/>
        </authorList>
    </citation>
    <scope>NUCLEOTIDE SEQUENCE [LARGE SCALE GENOMIC DNA]</scope>
    <source>
        <strain evidence="2 3">DSM 108281</strain>
    </source>
</reference>
<sequence length="70" mass="7139">MTASIDQVSGKTFDYIVVGGGTSGLVLAVRLSEDPSVSVLVLEAGAANLDDPAILTPAAFGSHFGKPEYD</sequence>
<organism evidence="2 3">
    <name type="scientific">Bondarzewia mesenterica</name>
    <dbReference type="NCBI Taxonomy" id="1095465"/>
    <lineage>
        <taxon>Eukaryota</taxon>
        <taxon>Fungi</taxon>
        <taxon>Dikarya</taxon>
        <taxon>Basidiomycota</taxon>
        <taxon>Agaricomycotina</taxon>
        <taxon>Agaricomycetes</taxon>
        <taxon>Russulales</taxon>
        <taxon>Bondarzewiaceae</taxon>
        <taxon>Bondarzewia</taxon>
    </lineage>
</organism>
<dbReference type="Proteomes" id="UP000310158">
    <property type="component" value="Unassembled WGS sequence"/>
</dbReference>
<dbReference type="Pfam" id="PF13450">
    <property type="entry name" value="NAD_binding_8"/>
    <property type="match status" value="1"/>
</dbReference>
<dbReference type="GO" id="GO:0016491">
    <property type="term" value="F:oxidoreductase activity"/>
    <property type="evidence" value="ECO:0007669"/>
    <property type="project" value="TreeGrafter"/>
</dbReference>
<comment type="similarity">
    <text evidence="1">Belongs to the GMC oxidoreductase family.</text>
</comment>
<dbReference type="GO" id="GO:0050660">
    <property type="term" value="F:flavin adenine dinucleotide binding"/>
    <property type="evidence" value="ECO:0007669"/>
    <property type="project" value="InterPro"/>
</dbReference>
<dbReference type="PANTHER" id="PTHR11552">
    <property type="entry name" value="GLUCOSE-METHANOL-CHOLINE GMC OXIDOREDUCTASE"/>
    <property type="match status" value="1"/>
</dbReference>
<name>A0A4S4M699_9AGAM</name>
<dbReference type="Gene3D" id="3.50.50.60">
    <property type="entry name" value="FAD/NAD(P)-binding domain"/>
    <property type="match status" value="1"/>
</dbReference>
<evidence type="ECO:0000313" key="2">
    <source>
        <dbReference type="EMBL" id="THH20177.1"/>
    </source>
</evidence>
<evidence type="ECO:0000256" key="1">
    <source>
        <dbReference type="ARBA" id="ARBA00010790"/>
    </source>
</evidence>
<proteinExistence type="inferred from homology"/>
<dbReference type="AlphaFoldDB" id="A0A4S4M699"/>
<keyword evidence="3" id="KW-1185">Reference proteome</keyword>
<accession>A0A4S4M699</accession>
<comment type="caution">
    <text evidence="2">The sequence shown here is derived from an EMBL/GenBank/DDBJ whole genome shotgun (WGS) entry which is preliminary data.</text>
</comment>
<gene>
    <name evidence="2" type="ORF">EW146_g1128</name>
</gene>
<protein>
    <submittedName>
        <fullName evidence="2">Uncharacterized protein</fullName>
    </submittedName>
</protein>
<dbReference type="EMBL" id="SGPL01000027">
    <property type="protein sequence ID" value="THH20177.1"/>
    <property type="molecule type" value="Genomic_DNA"/>
</dbReference>
<dbReference type="InterPro" id="IPR012132">
    <property type="entry name" value="GMC_OxRdtase"/>
</dbReference>
<dbReference type="InterPro" id="IPR036188">
    <property type="entry name" value="FAD/NAD-bd_sf"/>
</dbReference>
<dbReference type="PANTHER" id="PTHR11552:SF147">
    <property type="entry name" value="CHOLINE DEHYDROGENASE, MITOCHONDRIAL"/>
    <property type="match status" value="1"/>
</dbReference>